<evidence type="ECO:0000313" key="3">
    <source>
        <dbReference type="Proteomes" id="UP000324222"/>
    </source>
</evidence>
<protein>
    <submittedName>
        <fullName evidence="2">Uncharacterized protein</fullName>
    </submittedName>
</protein>
<comment type="caution">
    <text evidence="2">The sequence shown here is derived from an EMBL/GenBank/DDBJ whole genome shotgun (WGS) entry which is preliminary data.</text>
</comment>
<reference evidence="2 3" key="1">
    <citation type="submission" date="2019-05" db="EMBL/GenBank/DDBJ databases">
        <title>Another draft genome of Portunus trituberculatus and its Hox gene families provides insights of decapod evolution.</title>
        <authorList>
            <person name="Jeong J.-H."/>
            <person name="Song I."/>
            <person name="Kim S."/>
            <person name="Choi T."/>
            <person name="Kim D."/>
            <person name="Ryu S."/>
            <person name="Kim W."/>
        </authorList>
    </citation>
    <scope>NUCLEOTIDE SEQUENCE [LARGE SCALE GENOMIC DNA]</scope>
    <source>
        <tissue evidence="2">Muscle</tissue>
    </source>
</reference>
<evidence type="ECO:0000313" key="2">
    <source>
        <dbReference type="EMBL" id="MPD04461.1"/>
    </source>
</evidence>
<sequence length="60" mass="6904">MKETRRKLFIQDIFRQITRKEQIALKQLLLFRPHIQSSAPDTTPPSRCLEDTAGLPLGKA</sequence>
<feature type="compositionally biased region" description="Polar residues" evidence="1">
    <location>
        <begin position="36"/>
        <end position="45"/>
    </location>
</feature>
<gene>
    <name evidence="2" type="ORF">E2C01_100152</name>
</gene>
<dbReference type="Proteomes" id="UP000324222">
    <property type="component" value="Unassembled WGS sequence"/>
</dbReference>
<dbReference type="EMBL" id="VSRR010141147">
    <property type="protein sequence ID" value="MPD04461.1"/>
    <property type="molecule type" value="Genomic_DNA"/>
</dbReference>
<dbReference type="AlphaFoldDB" id="A0A5B7K600"/>
<proteinExistence type="predicted"/>
<evidence type="ECO:0000256" key="1">
    <source>
        <dbReference type="SAM" id="MobiDB-lite"/>
    </source>
</evidence>
<feature type="region of interest" description="Disordered" evidence="1">
    <location>
        <begin position="36"/>
        <end position="60"/>
    </location>
</feature>
<name>A0A5B7K600_PORTR</name>
<accession>A0A5B7K600</accession>
<keyword evidence="3" id="KW-1185">Reference proteome</keyword>
<organism evidence="2 3">
    <name type="scientific">Portunus trituberculatus</name>
    <name type="common">Swimming crab</name>
    <name type="synonym">Neptunus trituberculatus</name>
    <dbReference type="NCBI Taxonomy" id="210409"/>
    <lineage>
        <taxon>Eukaryota</taxon>
        <taxon>Metazoa</taxon>
        <taxon>Ecdysozoa</taxon>
        <taxon>Arthropoda</taxon>
        <taxon>Crustacea</taxon>
        <taxon>Multicrustacea</taxon>
        <taxon>Malacostraca</taxon>
        <taxon>Eumalacostraca</taxon>
        <taxon>Eucarida</taxon>
        <taxon>Decapoda</taxon>
        <taxon>Pleocyemata</taxon>
        <taxon>Brachyura</taxon>
        <taxon>Eubrachyura</taxon>
        <taxon>Portunoidea</taxon>
        <taxon>Portunidae</taxon>
        <taxon>Portuninae</taxon>
        <taxon>Portunus</taxon>
    </lineage>
</organism>